<keyword evidence="2" id="KW-1185">Reference proteome</keyword>
<evidence type="ECO:0000313" key="1">
    <source>
        <dbReference type="EMBL" id="MCQ8769140.1"/>
    </source>
</evidence>
<sequence length="174" mass="18866">MSATSTMPAEQLGLSHEHAADPVLITIAAPTVARSGRSLVDDELFGRLVAFLVVHEKRPRPVAERIMDQALAFLWMSGHRQDSPLSPSADVDPGWHTFMLHTREYADWCQEQFGRFLHHNPFKGPLRPRDALAAKRTVAAIEAAGFTVDHELWGAAAECNPPACCGDGGGCGGN</sequence>
<comment type="caution">
    <text evidence="1">The sequence shown here is derived from an EMBL/GenBank/DDBJ whole genome shotgun (WGS) entry which is preliminary data.</text>
</comment>
<organism evidence="1 2">
    <name type="scientific">Streptomyces telluris</name>
    <dbReference type="NCBI Taxonomy" id="2720021"/>
    <lineage>
        <taxon>Bacteria</taxon>
        <taxon>Bacillati</taxon>
        <taxon>Actinomycetota</taxon>
        <taxon>Actinomycetes</taxon>
        <taxon>Kitasatosporales</taxon>
        <taxon>Streptomycetaceae</taxon>
        <taxon>Streptomyces</taxon>
    </lineage>
</organism>
<gene>
    <name evidence="1" type="ORF">NQU55_05005</name>
</gene>
<dbReference type="EMBL" id="JANIID010000003">
    <property type="protein sequence ID" value="MCQ8769140.1"/>
    <property type="molecule type" value="Genomic_DNA"/>
</dbReference>
<proteinExistence type="predicted"/>
<dbReference type="RefSeq" id="WP_240976814.1">
    <property type="nucleotide sequence ID" value="NZ_JAATER010000378.1"/>
</dbReference>
<name>A0A9X2RMJ6_9ACTN</name>
<protein>
    <submittedName>
        <fullName evidence="1">Uncharacterized protein</fullName>
    </submittedName>
</protein>
<dbReference type="AlphaFoldDB" id="A0A9X2RMJ6"/>
<dbReference type="Proteomes" id="UP001142374">
    <property type="component" value="Unassembled WGS sequence"/>
</dbReference>
<evidence type="ECO:0000313" key="2">
    <source>
        <dbReference type="Proteomes" id="UP001142374"/>
    </source>
</evidence>
<reference evidence="1" key="1">
    <citation type="submission" date="2022-06" db="EMBL/GenBank/DDBJ databases">
        <title>WGS of actinobacteria.</title>
        <authorList>
            <person name="Thawai C."/>
        </authorList>
    </citation>
    <scope>NUCLEOTIDE SEQUENCE</scope>
    <source>
        <strain evidence="1">AA8</strain>
    </source>
</reference>
<accession>A0A9X2RMJ6</accession>